<feature type="compositionally biased region" description="Polar residues" evidence="1">
    <location>
        <begin position="118"/>
        <end position="138"/>
    </location>
</feature>
<dbReference type="OMA" id="CTQPRRK"/>
<accession>A0A3Q7EH65</accession>
<feature type="compositionally biased region" description="Basic residues" evidence="1">
    <location>
        <begin position="108"/>
        <end position="117"/>
    </location>
</feature>
<feature type="compositionally biased region" description="Polar residues" evidence="1">
    <location>
        <begin position="145"/>
        <end position="154"/>
    </location>
</feature>
<reference evidence="2" key="2">
    <citation type="submission" date="2019-01" db="UniProtKB">
        <authorList>
            <consortium name="EnsemblPlants"/>
        </authorList>
    </citation>
    <scope>IDENTIFICATION</scope>
    <source>
        <strain evidence="2">cv. Heinz 1706</strain>
    </source>
</reference>
<dbReference type="FunCoup" id="A0A3Q7EH65">
    <property type="interactions" value="856"/>
</dbReference>
<keyword evidence="3" id="KW-1185">Reference proteome</keyword>
<reference evidence="2" key="1">
    <citation type="journal article" date="2012" name="Nature">
        <title>The tomato genome sequence provides insights into fleshy fruit evolution.</title>
        <authorList>
            <consortium name="Tomato Genome Consortium"/>
        </authorList>
    </citation>
    <scope>NUCLEOTIDE SEQUENCE [LARGE SCALE GENOMIC DNA]</scope>
    <source>
        <strain evidence="2">cv. Heinz 1706</strain>
    </source>
</reference>
<evidence type="ECO:0000256" key="1">
    <source>
        <dbReference type="SAM" id="MobiDB-lite"/>
    </source>
</evidence>
<sequence length="154" mass="18000">YPHNYSKEKKKNKIKQTFLSSLLQNMAMEVEDDIFFADLSKQISLLIMDDDEHEHQNSSVYRHSRDSLQAFSQVIHPATRAGYVYEQNHNNRREISKGTGVFIPLSSHPRRKNRQPRHNNNFSSNTKFKGQTQSQLINQLPPHYNSLNPTRFSS</sequence>
<dbReference type="AlphaFoldDB" id="A0A3Q7EH65"/>
<dbReference type="PANTHER" id="PTHR34956">
    <property type="entry name" value="OS05G0397300 PROTEIN"/>
    <property type="match status" value="1"/>
</dbReference>
<dbReference type="STRING" id="4081.A0A3Q7EH65"/>
<protein>
    <submittedName>
        <fullName evidence="2">Uncharacterized protein</fullName>
    </submittedName>
</protein>
<proteinExistence type="predicted"/>
<evidence type="ECO:0000313" key="2">
    <source>
        <dbReference type="EnsemblPlants" id="Solyc01g079830.3.1"/>
    </source>
</evidence>
<evidence type="ECO:0000313" key="3">
    <source>
        <dbReference type="Proteomes" id="UP000004994"/>
    </source>
</evidence>
<dbReference type="Gramene" id="Solyc01g079830.3.1">
    <property type="protein sequence ID" value="Solyc01g079830.3.1"/>
    <property type="gene ID" value="Solyc01g079830.3"/>
</dbReference>
<organism evidence="2">
    <name type="scientific">Solanum lycopersicum</name>
    <name type="common">Tomato</name>
    <name type="synonym">Lycopersicon esculentum</name>
    <dbReference type="NCBI Taxonomy" id="4081"/>
    <lineage>
        <taxon>Eukaryota</taxon>
        <taxon>Viridiplantae</taxon>
        <taxon>Streptophyta</taxon>
        <taxon>Embryophyta</taxon>
        <taxon>Tracheophyta</taxon>
        <taxon>Spermatophyta</taxon>
        <taxon>Magnoliopsida</taxon>
        <taxon>eudicotyledons</taxon>
        <taxon>Gunneridae</taxon>
        <taxon>Pentapetalae</taxon>
        <taxon>asterids</taxon>
        <taxon>lamiids</taxon>
        <taxon>Solanales</taxon>
        <taxon>Solanaceae</taxon>
        <taxon>Solanoideae</taxon>
        <taxon>Solaneae</taxon>
        <taxon>Solanum</taxon>
        <taxon>Solanum subgen. Lycopersicon</taxon>
    </lineage>
</organism>
<dbReference type="EnsemblPlants" id="Solyc01g079830.3.1">
    <property type="protein sequence ID" value="Solyc01g079830.3.1"/>
    <property type="gene ID" value="Solyc01g079830.3"/>
</dbReference>
<dbReference type="InParanoid" id="A0A3Q7EH65"/>
<dbReference type="PaxDb" id="4081-Solyc01g079830.2.1"/>
<name>A0A3Q7EH65_SOLLC</name>
<dbReference type="PANTHER" id="PTHR34956:SF2">
    <property type="entry name" value="OS05G0397300 PROTEIN"/>
    <property type="match status" value="1"/>
</dbReference>
<dbReference type="Proteomes" id="UP000004994">
    <property type="component" value="Chromosome 1"/>
</dbReference>
<feature type="region of interest" description="Disordered" evidence="1">
    <location>
        <begin position="104"/>
        <end position="154"/>
    </location>
</feature>